<feature type="domain" description="AB hydrolase-1" evidence="1">
    <location>
        <begin position="25"/>
        <end position="129"/>
    </location>
</feature>
<dbReference type="Pfam" id="PF00561">
    <property type="entry name" value="Abhydrolase_1"/>
    <property type="match status" value="1"/>
</dbReference>
<dbReference type="PANTHER" id="PTHR43689:SF8">
    <property type="entry name" value="ALPHA_BETA-HYDROLASES SUPERFAMILY PROTEIN"/>
    <property type="match status" value="1"/>
</dbReference>
<accession>A0A2M9BXL8</accession>
<sequence>MQGKISDVNGKKLYIEYQNSFENKPTIVFLHDSLGSAQLWRDFPSKLSEATQCNLLVYDRLGYGKSFPMPTHERENNYMETEADILNDILNTFNINDVILFGHSDGATIALITASKYPEKIRATICEAGHIFVEDVTVKGVKDALEAYQTTNLPERLQKYHRDKVPMMVKAWTKIWLSERFRSWNIEYLLKDIQCPLLFIQGEADEYGTLNQVEKTISQVSGSAEKFIIPNIGHTPHKECPELVLNRAVEFINNVMNHQ</sequence>
<name>A0A2M9BXL8_9FLAO</name>
<organism evidence="2 3">
    <name type="scientific">Chryseobacterium geocarposphaerae</name>
    <dbReference type="NCBI Taxonomy" id="1416776"/>
    <lineage>
        <taxon>Bacteria</taxon>
        <taxon>Pseudomonadati</taxon>
        <taxon>Bacteroidota</taxon>
        <taxon>Flavobacteriia</taxon>
        <taxon>Flavobacteriales</taxon>
        <taxon>Weeksellaceae</taxon>
        <taxon>Chryseobacterium group</taxon>
        <taxon>Chryseobacterium</taxon>
    </lineage>
</organism>
<dbReference type="Gene3D" id="3.40.50.1820">
    <property type="entry name" value="alpha/beta hydrolase"/>
    <property type="match status" value="1"/>
</dbReference>
<comment type="caution">
    <text evidence="2">The sequence shown here is derived from an EMBL/GenBank/DDBJ whole genome shotgun (WGS) entry which is preliminary data.</text>
</comment>
<dbReference type="InterPro" id="IPR029058">
    <property type="entry name" value="AB_hydrolase_fold"/>
</dbReference>
<dbReference type="AlphaFoldDB" id="A0A2M9BXL8"/>
<evidence type="ECO:0000259" key="1">
    <source>
        <dbReference type="Pfam" id="PF00561"/>
    </source>
</evidence>
<dbReference type="RefSeq" id="WP_100377969.1">
    <property type="nucleotide sequence ID" value="NZ_PGFD01000003.1"/>
</dbReference>
<gene>
    <name evidence="2" type="ORF">CLV73_3330</name>
</gene>
<proteinExistence type="predicted"/>
<reference evidence="2 3" key="1">
    <citation type="submission" date="2017-11" db="EMBL/GenBank/DDBJ databases">
        <title>Genomic Encyclopedia of Archaeal and Bacterial Type Strains, Phase II (KMG-II): From Individual Species to Whole Genera.</title>
        <authorList>
            <person name="Goeker M."/>
        </authorList>
    </citation>
    <scope>NUCLEOTIDE SEQUENCE [LARGE SCALE GENOMIC DNA]</scope>
    <source>
        <strain evidence="2 3">DSM 27617</strain>
    </source>
</reference>
<dbReference type="PANTHER" id="PTHR43689">
    <property type="entry name" value="HYDROLASE"/>
    <property type="match status" value="1"/>
</dbReference>
<dbReference type="SUPFAM" id="SSF53474">
    <property type="entry name" value="alpha/beta-Hydrolases"/>
    <property type="match status" value="1"/>
</dbReference>
<evidence type="ECO:0000313" key="3">
    <source>
        <dbReference type="Proteomes" id="UP000228740"/>
    </source>
</evidence>
<evidence type="ECO:0000313" key="2">
    <source>
        <dbReference type="EMBL" id="PJJ62825.1"/>
    </source>
</evidence>
<protein>
    <submittedName>
        <fullName evidence="2">Pimeloyl-ACP methyl ester carboxylesterase</fullName>
    </submittedName>
</protein>
<dbReference type="EMBL" id="PGFD01000003">
    <property type="protein sequence ID" value="PJJ62825.1"/>
    <property type="molecule type" value="Genomic_DNA"/>
</dbReference>
<dbReference type="InterPro" id="IPR000073">
    <property type="entry name" value="AB_hydrolase_1"/>
</dbReference>
<dbReference type="OrthoDB" id="135231at2"/>
<keyword evidence="3" id="KW-1185">Reference proteome</keyword>
<dbReference type="Proteomes" id="UP000228740">
    <property type="component" value="Unassembled WGS sequence"/>
</dbReference>